<dbReference type="GO" id="GO:0046982">
    <property type="term" value="F:protein heterodimerization activity"/>
    <property type="evidence" value="ECO:0007669"/>
    <property type="project" value="InterPro"/>
</dbReference>
<keyword evidence="1" id="KW-1185">Reference proteome</keyword>
<name>A0A914VTI9_9BILA</name>
<sequence>MFNSGQMTIDQAQWRGMFIKSLYKVFQDNHPGIGVEQAVVERIEELVIRLLFELLDSRPVSTQDLEKRIQATFPAPINEWATVEAENAVKYTGKKHHSKMSAGSNKPMLSLVGKVHPMLRDHLGYKIDEKVTLYVISVLEYIASDIIKTTGNYVKNIRNTTATVQDLNIALRADKVLMDIMEMLYNDEGEHPTYAMGVPENGDEGTKQKAPELTYEKVRYSQNRISGH</sequence>
<accession>A0A914VTI9</accession>
<dbReference type="AlphaFoldDB" id="A0A914VTI9"/>
<protein>
    <submittedName>
        <fullName evidence="2">Histone H2A</fullName>
    </submittedName>
</protein>
<organism evidence="1 2">
    <name type="scientific">Plectus sambesii</name>
    <dbReference type="NCBI Taxonomy" id="2011161"/>
    <lineage>
        <taxon>Eukaryota</taxon>
        <taxon>Metazoa</taxon>
        <taxon>Ecdysozoa</taxon>
        <taxon>Nematoda</taxon>
        <taxon>Chromadorea</taxon>
        <taxon>Plectida</taxon>
        <taxon>Plectina</taxon>
        <taxon>Plectoidea</taxon>
        <taxon>Plectidae</taxon>
        <taxon>Plectus</taxon>
    </lineage>
</organism>
<evidence type="ECO:0000313" key="1">
    <source>
        <dbReference type="Proteomes" id="UP000887566"/>
    </source>
</evidence>
<dbReference type="Proteomes" id="UP000887566">
    <property type="component" value="Unplaced"/>
</dbReference>
<dbReference type="CDD" id="cd22915">
    <property type="entry name" value="HFD_SOS1_rpt2"/>
    <property type="match status" value="1"/>
</dbReference>
<proteinExistence type="predicted"/>
<dbReference type="SUPFAM" id="SSF47113">
    <property type="entry name" value="Histone-fold"/>
    <property type="match status" value="1"/>
</dbReference>
<reference evidence="2" key="1">
    <citation type="submission" date="2022-11" db="UniProtKB">
        <authorList>
            <consortium name="WormBaseParasite"/>
        </authorList>
    </citation>
    <scope>IDENTIFICATION</scope>
</reference>
<dbReference type="Gene3D" id="1.10.20.10">
    <property type="entry name" value="Histone, subunit A"/>
    <property type="match status" value="1"/>
</dbReference>
<dbReference type="WBParaSite" id="PSAMB.scaffold2382size23485.g17694.t1">
    <property type="protein sequence ID" value="PSAMB.scaffold2382size23485.g17694.t1"/>
    <property type="gene ID" value="PSAMB.scaffold2382size23485.g17694"/>
</dbReference>
<dbReference type="InterPro" id="IPR009072">
    <property type="entry name" value="Histone-fold"/>
</dbReference>
<evidence type="ECO:0000313" key="2">
    <source>
        <dbReference type="WBParaSite" id="PSAMB.scaffold2382size23485.g17694.t1"/>
    </source>
</evidence>